<evidence type="ECO:0000313" key="2">
    <source>
        <dbReference type="Proteomes" id="UP000078492"/>
    </source>
</evidence>
<sequence length="387" mass="43073">MHIRLPKLNLPTFSGSYDEWFPFHDNFNSVIHTNVSLNNVQKFQYLKASLTGNAGNVISALEMTNGNYAVAWTLLCERYDNKRVIVENHVKALVDMPHIIKENAKELRKLADDASKHLHALQAMKYPTVHWDDLLVYILKSKLDKVTLREWKASLTGTERPTLKQFLDFVAHQCQTLEATDRSGGNNTKNIGAKHQPSDKRQSSCAATVKINCYYCKGNHSIYNCKDFLALSVSRRISEIRSRKVCLNCLRATSHTSAKCTSEQCKVCHQKHNTLLHLESALVETADKNASKSEDSKSVSASSTVATYSSDPITNENVLSSTALIYVPDSEGTLMPCRALLDCGSQANFISSKFLSMLKINPRRVNMSISGVGGTATTSTRAARIRV</sequence>
<dbReference type="PANTHER" id="PTHR47331">
    <property type="entry name" value="PHD-TYPE DOMAIN-CONTAINING PROTEIN"/>
    <property type="match status" value="1"/>
</dbReference>
<dbReference type="EMBL" id="KQ979670">
    <property type="protein sequence ID" value="KYN19880.1"/>
    <property type="molecule type" value="Genomic_DNA"/>
</dbReference>
<dbReference type="Gene3D" id="2.40.70.10">
    <property type="entry name" value="Acid Proteases"/>
    <property type="match status" value="1"/>
</dbReference>
<gene>
    <name evidence="1" type="ORF">ALC57_07780</name>
</gene>
<name>A0A151J7J6_9HYME</name>
<dbReference type="InterPro" id="IPR005312">
    <property type="entry name" value="DUF1759"/>
</dbReference>
<dbReference type="PANTHER" id="PTHR47331:SF5">
    <property type="entry name" value="RIBONUCLEASE H"/>
    <property type="match status" value="1"/>
</dbReference>
<reference evidence="1 2" key="1">
    <citation type="submission" date="2015-09" db="EMBL/GenBank/DDBJ databases">
        <title>Trachymyrmex cornetzi WGS genome.</title>
        <authorList>
            <person name="Nygaard S."/>
            <person name="Hu H."/>
            <person name="Boomsma J."/>
            <person name="Zhang G."/>
        </authorList>
    </citation>
    <scope>NUCLEOTIDE SEQUENCE [LARGE SCALE GENOMIC DNA]</scope>
    <source>
        <strain evidence="1">Tcor2-1</strain>
        <tissue evidence="1">Whole body</tissue>
    </source>
</reference>
<dbReference type="STRING" id="471704.A0A151J7J6"/>
<dbReference type="Pfam" id="PF03564">
    <property type="entry name" value="DUF1759"/>
    <property type="match status" value="1"/>
</dbReference>
<keyword evidence="2" id="KW-1185">Reference proteome</keyword>
<dbReference type="AlphaFoldDB" id="A0A151J7J6"/>
<dbReference type="InterPro" id="IPR021109">
    <property type="entry name" value="Peptidase_aspartic_dom_sf"/>
</dbReference>
<dbReference type="Proteomes" id="UP000078492">
    <property type="component" value="Unassembled WGS sequence"/>
</dbReference>
<protein>
    <recommendedName>
        <fullName evidence="3">Peptidase aspartic putative domain-containing protein</fullName>
    </recommendedName>
</protein>
<proteinExistence type="predicted"/>
<dbReference type="CDD" id="cd00303">
    <property type="entry name" value="retropepsin_like"/>
    <property type="match status" value="1"/>
</dbReference>
<organism evidence="1 2">
    <name type="scientific">Trachymyrmex cornetzi</name>
    <dbReference type="NCBI Taxonomy" id="471704"/>
    <lineage>
        <taxon>Eukaryota</taxon>
        <taxon>Metazoa</taxon>
        <taxon>Ecdysozoa</taxon>
        <taxon>Arthropoda</taxon>
        <taxon>Hexapoda</taxon>
        <taxon>Insecta</taxon>
        <taxon>Pterygota</taxon>
        <taxon>Neoptera</taxon>
        <taxon>Endopterygota</taxon>
        <taxon>Hymenoptera</taxon>
        <taxon>Apocrita</taxon>
        <taxon>Aculeata</taxon>
        <taxon>Formicoidea</taxon>
        <taxon>Formicidae</taxon>
        <taxon>Myrmicinae</taxon>
        <taxon>Trachymyrmex</taxon>
    </lineage>
</organism>
<evidence type="ECO:0000313" key="1">
    <source>
        <dbReference type="EMBL" id="KYN19880.1"/>
    </source>
</evidence>
<accession>A0A151J7J6</accession>
<evidence type="ECO:0008006" key="3">
    <source>
        <dbReference type="Google" id="ProtNLM"/>
    </source>
</evidence>